<sequence>MPLTGCWAGLTWPSSPDPATEFHLILFRVSSPRPPSTPLNRAACQVDIPGSYASWWLQARFAFTHTRAAAEKGITSLGHHDLPFHLSVTNINS</sequence>
<organism evidence="1 2">
    <name type="scientific">Lindgomyces ingoldianus</name>
    <dbReference type="NCBI Taxonomy" id="673940"/>
    <lineage>
        <taxon>Eukaryota</taxon>
        <taxon>Fungi</taxon>
        <taxon>Dikarya</taxon>
        <taxon>Ascomycota</taxon>
        <taxon>Pezizomycotina</taxon>
        <taxon>Dothideomycetes</taxon>
        <taxon>Pleosporomycetidae</taxon>
        <taxon>Pleosporales</taxon>
        <taxon>Lindgomycetaceae</taxon>
        <taxon>Lindgomyces</taxon>
    </lineage>
</organism>
<keyword evidence="2" id="KW-1185">Reference proteome</keyword>
<name>A0ACB6QL10_9PLEO</name>
<dbReference type="EMBL" id="MU003520">
    <property type="protein sequence ID" value="KAF2467552.1"/>
    <property type="molecule type" value="Genomic_DNA"/>
</dbReference>
<protein>
    <submittedName>
        <fullName evidence="1">Uncharacterized protein</fullName>
    </submittedName>
</protein>
<dbReference type="Proteomes" id="UP000799755">
    <property type="component" value="Unassembled WGS sequence"/>
</dbReference>
<evidence type="ECO:0000313" key="2">
    <source>
        <dbReference type="Proteomes" id="UP000799755"/>
    </source>
</evidence>
<accession>A0ACB6QL10</accession>
<reference evidence="1" key="1">
    <citation type="journal article" date="2020" name="Stud. Mycol.">
        <title>101 Dothideomycetes genomes: a test case for predicting lifestyles and emergence of pathogens.</title>
        <authorList>
            <person name="Haridas S."/>
            <person name="Albert R."/>
            <person name="Binder M."/>
            <person name="Bloem J."/>
            <person name="Labutti K."/>
            <person name="Salamov A."/>
            <person name="Andreopoulos B."/>
            <person name="Baker S."/>
            <person name="Barry K."/>
            <person name="Bills G."/>
            <person name="Bluhm B."/>
            <person name="Cannon C."/>
            <person name="Castanera R."/>
            <person name="Culley D."/>
            <person name="Daum C."/>
            <person name="Ezra D."/>
            <person name="Gonzalez J."/>
            <person name="Henrissat B."/>
            <person name="Kuo A."/>
            <person name="Liang C."/>
            <person name="Lipzen A."/>
            <person name="Lutzoni F."/>
            <person name="Magnuson J."/>
            <person name="Mondo S."/>
            <person name="Nolan M."/>
            <person name="Ohm R."/>
            <person name="Pangilinan J."/>
            <person name="Park H.-J."/>
            <person name="Ramirez L."/>
            <person name="Alfaro M."/>
            <person name="Sun H."/>
            <person name="Tritt A."/>
            <person name="Yoshinaga Y."/>
            <person name="Zwiers L.-H."/>
            <person name="Turgeon B."/>
            <person name="Goodwin S."/>
            <person name="Spatafora J."/>
            <person name="Crous P."/>
            <person name="Grigoriev I."/>
        </authorList>
    </citation>
    <scope>NUCLEOTIDE SEQUENCE</scope>
    <source>
        <strain evidence="1">ATCC 200398</strain>
    </source>
</reference>
<evidence type="ECO:0000313" key="1">
    <source>
        <dbReference type="EMBL" id="KAF2467552.1"/>
    </source>
</evidence>
<proteinExistence type="predicted"/>
<gene>
    <name evidence="1" type="ORF">BDR25DRAFT_63605</name>
</gene>
<comment type="caution">
    <text evidence="1">The sequence shown here is derived from an EMBL/GenBank/DDBJ whole genome shotgun (WGS) entry which is preliminary data.</text>
</comment>